<dbReference type="SMART" id="SM00054">
    <property type="entry name" value="EFh"/>
    <property type="match status" value="2"/>
</dbReference>
<dbReference type="Gene3D" id="1.10.238.10">
    <property type="entry name" value="EF-hand"/>
    <property type="match status" value="1"/>
</dbReference>
<evidence type="ECO:0000313" key="5">
    <source>
        <dbReference type="EMBL" id="KMQ97650.1"/>
    </source>
</evidence>
<protein>
    <submittedName>
        <fullName evidence="5">Calcyphosin-like protein</fullName>
    </submittedName>
</protein>
<proteinExistence type="predicted"/>
<dbReference type="PaxDb" id="67767-A0A0J7NZ60"/>
<feature type="domain" description="EF-hand" evidence="4">
    <location>
        <begin position="91"/>
        <end position="126"/>
    </location>
</feature>
<dbReference type="PROSITE" id="PS50222">
    <property type="entry name" value="EF_HAND_2"/>
    <property type="match status" value="2"/>
</dbReference>
<dbReference type="CDD" id="cd00051">
    <property type="entry name" value="EFh"/>
    <property type="match status" value="1"/>
</dbReference>
<gene>
    <name evidence="5" type="ORF">RF55_2011</name>
</gene>
<dbReference type="GO" id="GO:0005509">
    <property type="term" value="F:calcium ion binding"/>
    <property type="evidence" value="ECO:0007669"/>
    <property type="project" value="InterPro"/>
</dbReference>
<dbReference type="SUPFAM" id="SSF47473">
    <property type="entry name" value="EF-hand"/>
    <property type="match status" value="1"/>
</dbReference>
<dbReference type="InterPro" id="IPR011992">
    <property type="entry name" value="EF-hand-dom_pair"/>
</dbReference>
<keyword evidence="3" id="KW-0106">Calcium</keyword>
<evidence type="ECO:0000256" key="3">
    <source>
        <dbReference type="ARBA" id="ARBA00022837"/>
    </source>
</evidence>
<keyword evidence="1" id="KW-0479">Metal-binding</keyword>
<name>A0A0J7NZ60_LASNI</name>
<dbReference type="PANTHER" id="PTHR34524:SF6">
    <property type="entry name" value="CALCYPHOSINE LIKE"/>
    <property type="match status" value="1"/>
</dbReference>
<evidence type="ECO:0000259" key="4">
    <source>
        <dbReference type="PROSITE" id="PS50222"/>
    </source>
</evidence>
<comment type="caution">
    <text evidence="5">The sequence shown here is derived from an EMBL/GenBank/DDBJ whole genome shotgun (WGS) entry which is preliminary data.</text>
</comment>
<dbReference type="EMBL" id="LBMM01000718">
    <property type="protein sequence ID" value="KMQ97650.1"/>
    <property type="molecule type" value="Genomic_DNA"/>
</dbReference>
<sequence length="126" mass="14385">MDHAILQGRLMFNMRPQSATTRQESEMINKAQRAIHSTTDSIEKLRLLCLARGANGILGLGRVFRRMDEDGNKKLNHEEFKTGLEETQMELGVDEINEIFQKFDTDEDGNISVDEFLIGIRVSFLV</sequence>
<reference evidence="5 6" key="1">
    <citation type="submission" date="2015-04" db="EMBL/GenBank/DDBJ databases">
        <title>Lasius niger genome sequencing.</title>
        <authorList>
            <person name="Konorov E.A."/>
            <person name="Nikitin M.A."/>
            <person name="Kirill M.V."/>
            <person name="Chang P."/>
        </authorList>
    </citation>
    <scope>NUCLEOTIDE SEQUENCE [LARGE SCALE GENOMIC DNA]</scope>
    <source>
        <tissue evidence="5">Whole</tissue>
    </source>
</reference>
<dbReference type="PANTHER" id="PTHR34524">
    <property type="entry name" value="CALCYPHOSIN"/>
    <property type="match status" value="1"/>
</dbReference>
<dbReference type="STRING" id="67767.A0A0J7NZ60"/>
<keyword evidence="2" id="KW-0677">Repeat</keyword>
<dbReference type="AlphaFoldDB" id="A0A0J7NZ60"/>
<keyword evidence="6" id="KW-1185">Reference proteome</keyword>
<evidence type="ECO:0000256" key="2">
    <source>
        <dbReference type="ARBA" id="ARBA00022737"/>
    </source>
</evidence>
<dbReference type="Proteomes" id="UP000036403">
    <property type="component" value="Unassembled WGS sequence"/>
</dbReference>
<evidence type="ECO:0000313" key="6">
    <source>
        <dbReference type="Proteomes" id="UP000036403"/>
    </source>
</evidence>
<dbReference type="InterPro" id="IPR051581">
    <property type="entry name" value="Ca-bind"/>
</dbReference>
<feature type="domain" description="EF-hand" evidence="4">
    <location>
        <begin position="55"/>
        <end position="90"/>
    </location>
</feature>
<dbReference type="InterPro" id="IPR002048">
    <property type="entry name" value="EF_hand_dom"/>
</dbReference>
<dbReference type="InterPro" id="IPR018247">
    <property type="entry name" value="EF_Hand_1_Ca_BS"/>
</dbReference>
<accession>A0A0J7NZ60</accession>
<evidence type="ECO:0000256" key="1">
    <source>
        <dbReference type="ARBA" id="ARBA00022723"/>
    </source>
</evidence>
<dbReference type="PROSITE" id="PS00018">
    <property type="entry name" value="EF_HAND_1"/>
    <property type="match status" value="2"/>
</dbReference>
<dbReference type="OrthoDB" id="444540at2759"/>
<organism evidence="5 6">
    <name type="scientific">Lasius niger</name>
    <name type="common">Black garden ant</name>
    <dbReference type="NCBI Taxonomy" id="67767"/>
    <lineage>
        <taxon>Eukaryota</taxon>
        <taxon>Metazoa</taxon>
        <taxon>Ecdysozoa</taxon>
        <taxon>Arthropoda</taxon>
        <taxon>Hexapoda</taxon>
        <taxon>Insecta</taxon>
        <taxon>Pterygota</taxon>
        <taxon>Neoptera</taxon>
        <taxon>Endopterygota</taxon>
        <taxon>Hymenoptera</taxon>
        <taxon>Apocrita</taxon>
        <taxon>Aculeata</taxon>
        <taxon>Formicoidea</taxon>
        <taxon>Formicidae</taxon>
        <taxon>Formicinae</taxon>
        <taxon>Lasius</taxon>
        <taxon>Lasius</taxon>
    </lineage>
</organism>
<dbReference type="Pfam" id="PF13499">
    <property type="entry name" value="EF-hand_7"/>
    <property type="match status" value="1"/>
</dbReference>